<comment type="caution">
    <text evidence="2">The sequence shown here is derived from an EMBL/GenBank/DDBJ whole genome shotgun (WGS) entry which is preliminary data.</text>
</comment>
<evidence type="ECO:0000313" key="3">
    <source>
        <dbReference type="Proteomes" id="UP001163046"/>
    </source>
</evidence>
<sequence>MQLWGRTQSSKHARGGFAEFLETYAGENGFHENSQNGKPASRKVQSPDTSPQTGKQSKTMAYMRSVSCHHLGNEFHPRNHAEKSQSEVNLARLSPMKQFQKRENRDSLASVRSLNSYLSLCEGIDVNYVEEDDCLLNNEPGEDDETPLDFTPKLQHQQSVASDASVNSLLSLVEEDTAGLVDRPKICINEPEDSTGEQAKENQNLIENGRSSNTELAAEKKERRGGTGGQPQMKSRRLEG</sequence>
<dbReference type="AlphaFoldDB" id="A0A9W9ZZD9"/>
<name>A0A9W9ZZD9_9CNID</name>
<evidence type="ECO:0000256" key="1">
    <source>
        <dbReference type="SAM" id="MobiDB-lite"/>
    </source>
</evidence>
<proteinExistence type="predicted"/>
<organism evidence="2 3">
    <name type="scientific">Desmophyllum pertusum</name>
    <dbReference type="NCBI Taxonomy" id="174260"/>
    <lineage>
        <taxon>Eukaryota</taxon>
        <taxon>Metazoa</taxon>
        <taxon>Cnidaria</taxon>
        <taxon>Anthozoa</taxon>
        <taxon>Hexacorallia</taxon>
        <taxon>Scleractinia</taxon>
        <taxon>Caryophylliina</taxon>
        <taxon>Caryophylliidae</taxon>
        <taxon>Desmophyllum</taxon>
    </lineage>
</organism>
<accession>A0A9W9ZZD9</accession>
<dbReference type="Proteomes" id="UP001163046">
    <property type="component" value="Unassembled WGS sequence"/>
</dbReference>
<feature type="region of interest" description="Disordered" evidence="1">
    <location>
        <begin position="28"/>
        <end position="58"/>
    </location>
</feature>
<protein>
    <submittedName>
        <fullName evidence="2">Uncharacterized protein</fullName>
    </submittedName>
</protein>
<reference evidence="2" key="1">
    <citation type="submission" date="2023-01" db="EMBL/GenBank/DDBJ databases">
        <title>Genome assembly of the deep-sea coral Lophelia pertusa.</title>
        <authorList>
            <person name="Herrera S."/>
            <person name="Cordes E."/>
        </authorList>
    </citation>
    <scope>NUCLEOTIDE SEQUENCE</scope>
    <source>
        <strain evidence="2">USNM1676648</strain>
        <tissue evidence="2">Polyp</tissue>
    </source>
</reference>
<keyword evidence="3" id="KW-1185">Reference proteome</keyword>
<gene>
    <name evidence="2" type="ORF">OS493_023379</name>
</gene>
<feature type="region of interest" description="Disordered" evidence="1">
    <location>
        <begin position="184"/>
        <end position="240"/>
    </location>
</feature>
<dbReference type="EMBL" id="MU825413">
    <property type="protein sequence ID" value="KAJ7390667.1"/>
    <property type="molecule type" value="Genomic_DNA"/>
</dbReference>
<evidence type="ECO:0000313" key="2">
    <source>
        <dbReference type="EMBL" id="KAJ7390667.1"/>
    </source>
</evidence>
<feature type="compositionally biased region" description="Polar residues" evidence="1">
    <location>
        <begin position="201"/>
        <end position="215"/>
    </location>
</feature>
<feature type="compositionally biased region" description="Polar residues" evidence="1">
    <location>
        <begin position="31"/>
        <end position="58"/>
    </location>
</feature>